<dbReference type="PRINTS" id="PR00420">
    <property type="entry name" value="RNGMNOXGNASE"/>
</dbReference>
<dbReference type="EMBL" id="CM027683">
    <property type="protein sequence ID" value="KAG0535283.1"/>
    <property type="molecule type" value="Genomic_DNA"/>
</dbReference>
<dbReference type="InterPro" id="IPR002938">
    <property type="entry name" value="FAD-bd"/>
</dbReference>
<dbReference type="PANTHER" id="PTHR45934:SF28">
    <property type="entry name" value="OS03G0153100 PROTEIN"/>
    <property type="match status" value="1"/>
</dbReference>
<evidence type="ECO:0000313" key="6">
    <source>
        <dbReference type="Proteomes" id="UP000807115"/>
    </source>
</evidence>
<proteinExistence type="inferred from homology"/>
<dbReference type="PANTHER" id="PTHR45934">
    <property type="entry name" value="FAD/NAD(P)-BINDING OXIDOREDUCTASE FAMILY PROTEIN"/>
    <property type="match status" value="1"/>
</dbReference>
<comment type="similarity">
    <text evidence="3">Belongs to the 3-hydroxybenzoate 6-hydroxylase family.</text>
</comment>
<dbReference type="InterPro" id="IPR036188">
    <property type="entry name" value="FAD/NAD-bd_sf"/>
</dbReference>
<dbReference type="Gene3D" id="3.50.50.60">
    <property type="entry name" value="FAD/NAD(P)-binding domain"/>
    <property type="match status" value="1"/>
</dbReference>
<evidence type="ECO:0000259" key="4">
    <source>
        <dbReference type="Pfam" id="PF01494"/>
    </source>
</evidence>
<name>A0A921R7N1_SORBI</name>
<comment type="caution">
    <text evidence="5">The sequence shown here is derived from an EMBL/GenBank/DDBJ whole genome shotgun (WGS) entry which is preliminary data.</text>
</comment>
<dbReference type="Pfam" id="PF01494">
    <property type="entry name" value="FAD_binding_3"/>
    <property type="match status" value="1"/>
</dbReference>
<dbReference type="AlphaFoldDB" id="A0A921R7N1"/>
<accession>A0A921R7N1</accession>
<dbReference type="InterPro" id="IPR044560">
    <property type="entry name" value="MOase"/>
</dbReference>
<keyword evidence="1" id="KW-0560">Oxidoreductase</keyword>
<protein>
    <recommendedName>
        <fullName evidence="4">FAD-binding domain-containing protein</fullName>
    </recommendedName>
</protein>
<evidence type="ECO:0000256" key="2">
    <source>
        <dbReference type="ARBA" id="ARBA00023033"/>
    </source>
</evidence>
<dbReference type="Proteomes" id="UP000807115">
    <property type="component" value="Chromosome 4"/>
</dbReference>
<sequence length="423" mass="45895">MFVESMQRQDAIEVEDIVVVGAGLAGLATALGLHRRGVRSLVLESSPALRTSGFAFTAWQNAFRALDALGVGDKIRKQHPQAQALRVVSSSTGEVAQELDLTVQPKRRGCNEIRCVRRELLVQALEEELPRGTIRYSSRIVSIEEDGDLKVLQLADGSELRAKVLIGCDGINSVVAKWLGLAEPTYSGRMAARGLARFPDGHGFEPKFLQFNGRGLRSGMRPCNDTDIYWFFSWTPTENDKAIIESGTKLKRFVLANLAALTVPAKALAVIEASNDVFAVPLRFRPPLSLIAASISKGGVCVAGDALHPMTPDLGQGACAALEDSVVLARCLGKAVLGEGGIGTGTDEDERRRVDAGLREYASARRRRWRSVQLIATAYVVGFMQQSNNAVVSFVRDRVLSGFLARTLLNMSDYDCGSSEMLD</sequence>
<dbReference type="GO" id="GO:0004497">
    <property type="term" value="F:monooxygenase activity"/>
    <property type="evidence" value="ECO:0007669"/>
    <property type="project" value="UniProtKB-KW"/>
</dbReference>
<dbReference type="GO" id="GO:0071949">
    <property type="term" value="F:FAD binding"/>
    <property type="evidence" value="ECO:0007669"/>
    <property type="project" value="InterPro"/>
</dbReference>
<feature type="domain" description="FAD-binding" evidence="4">
    <location>
        <begin position="16"/>
        <end position="341"/>
    </location>
</feature>
<gene>
    <name evidence="5" type="ORF">BDA96_04G353200</name>
</gene>
<keyword evidence="2" id="KW-0503">Monooxygenase</keyword>
<dbReference type="SUPFAM" id="SSF51905">
    <property type="entry name" value="FAD/NAD(P)-binding domain"/>
    <property type="match status" value="1"/>
</dbReference>
<evidence type="ECO:0000256" key="3">
    <source>
        <dbReference type="ARBA" id="ARBA00024018"/>
    </source>
</evidence>
<reference evidence="5" key="1">
    <citation type="journal article" date="2019" name="BMC Genomics">
        <title>A new reference genome for Sorghum bicolor reveals high levels of sequence similarity between sweet and grain genotypes: implications for the genetics of sugar metabolism.</title>
        <authorList>
            <person name="Cooper E.A."/>
            <person name="Brenton Z.W."/>
            <person name="Flinn B.S."/>
            <person name="Jenkins J."/>
            <person name="Shu S."/>
            <person name="Flowers D."/>
            <person name="Luo F."/>
            <person name="Wang Y."/>
            <person name="Xia P."/>
            <person name="Barry K."/>
            <person name="Daum C."/>
            <person name="Lipzen A."/>
            <person name="Yoshinaga Y."/>
            <person name="Schmutz J."/>
            <person name="Saski C."/>
            <person name="Vermerris W."/>
            <person name="Kresovich S."/>
        </authorList>
    </citation>
    <scope>NUCLEOTIDE SEQUENCE</scope>
</reference>
<organism evidence="5 6">
    <name type="scientific">Sorghum bicolor</name>
    <name type="common">Sorghum</name>
    <name type="synonym">Sorghum vulgare</name>
    <dbReference type="NCBI Taxonomy" id="4558"/>
    <lineage>
        <taxon>Eukaryota</taxon>
        <taxon>Viridiplantae</taxon>
        <taxon>Streptophyta</taxon>
        <taxon>Embryophyta</taxon>
        <taxon>Tracheophyta</taxon>
        <taxon>Spermatophyta</taxon>
        <taxon>Magnoliopsida</taxon>
        <taxon>Liliopsida</taxon>
        <taxon>Poales</taxon>
        <taxon>Poaceae</taxon>
        <taxon>PACMAD clade</taxon>
        <taxon>Panicoideae</taxon>
        <taxon>Andropogonodae</taxon>
        <taxon>Andropogoneae</taxon>
        <taxon>Sorghinae</taxon>
        <taxon>Sorghum</taxon>
    </lineage>
</organism>
<evidence type="ECO:0000256" key="1">
    <source>
        <dbReference type="ARBA" id="ARBA00023002"/>
    </source>
</evidence>
<evidence type="ECO:0000313" key="5">
    <source>
        <dbReference type="EMBL" id="KAG0535283.1"/>
    </source>
</evidence>
<reference evidence="5" key="2">
    <citation type="submission" date="2020-10" db="EMBL/GenBank/DDBJ databases">
        <authorList>
            <person name="Cooper E.A."/>
            <person name="Brenton Z.W."/>
            <person name="Flinn B.S."/>
            <person name="Jenkins J."/>
            <person name="Shu S."/>
            <person name="Flowers D."/>
            <person name="Luo F."/>
            <person name="Wang Y."/>
            <person name="Xia P."/>
            <person name="Barry K."/>
            <person name="Daum C."/>
            <person name="Lipzen A."/>
            <person name="Yoshinaga Y."/>
            <person name="Schmutz J."/>
            <person name="Saski C."/>
            <person name="Vermerris W."/>
            <person name="Kresovich S."/>
        </authorList>
    </citation>
    <scope>NUCLEOTIDE SEQUENCE</scope>
</reference>